<accession>A0A9D3Z1L5</accession>
<reference evidence="1" key="1">
    <citation type="journal article" date="2019" name="bioRxiv">
        <title>The Genome of the Zebra Mussel, Dreissena polymorpha: A Resource for Invasive Species Research.</title>
        <authorList>
            <person name="McCartney M.A."/>
            <person name="Auch B."/>
            <person name="Kono T."/>
            <person name="Mallez S."/>
            <person name="Zhang Y."/>
            <person name="Obille A."/>
            <person name="Becker A."/>
            <person name="Abrahante J.E."/>
            <person name="Garbe J."/>
            <person name="Badalamenti J.P."/>
            <person name="Herman A."/>
            <person name="Mangelson H."/>
            <person name="Liachko I."/>
            <person name="Sullivan S."/>
            <person name="Sone E.D."/>
            <person name="Koren S."/>
            <person name="Silverstein K.A.T."/>
            <person name="Beckman K.B."/>
            <person name="Gohl D.M."/>
        </authorList>
    </citation>
    <scope>NUCLEOTIDE SEQUENCE</scope>
    <source>
        <strain evidence="1">Duluth1</strain>
        <tissue evidence="1">Whole animal</tissue>
    </source>
</reference>
<evidence type="ECO:0000313" key="2">
    <source>
        <dbReference type="Proteomes" id="UP000828390"/>
    </source>
</evidence>
<reference evidence="1" key="2">
    <citation type="submission" date="2020-11" db="EMBL/GenBank/DDBJ databases">
        <authorList>
            <person name="McCartney M.A."/>
            <person name="Auch B."/>
            <person name="Kono T."/>
            <person name="Mallez S."/>
            <person name="Becker A."/>
            <person name="Gohl D.M."/>
            <person name="Silverstein K.A.T."/>
            <person name="Koren S."/>
            <person name="Bechman K.B."/>
            <person name="Herman A."/>
            <person name="Abrahante J.E."/>
            <person name="Garbe J."/>
        </authorList>
    </citation>
    <scope>NUCLEOTIDE SEQUENCE</scope>
    <source>
        <strain evidence="1">Duluth1</strain>
        <tissue evidence="1">Whole animal</tissue>
    </source>
</reference>
<keyword evidence="2" id="KW-1185">Reference proteome</keyword>
<dbReference type="EMBL" id="JAIWYP010000014">
    <property type="protein sequence ID" value="KAH3711398.1"/>
    <property type="molecule type" value="Genomic_DNA"/>
</dbReference>
<sequence length="607" mass="68677">MAERLRRYKLSPHLYPRFQYAVTEVERAHRKFDKLTKQCGLTDNQALPPFGFVYVNILETEGHPLIEEEHLTPNKIDDNIEFDTVSHAKAKDMFDKAPNNQKYPTVYVTKYSGYNDLPDYFGNLTILINNDHNHVGSTFSKYEDIYICVSNHANFAKDISNMLERYVFSHMRYKTELLDRITSAEMNTDYTHDLGRALENIQIKQLPSGPVASFAKLTLRRVVSSPEALQKLVEASLNSGVDMKMHVETAVKMKPKLMQAVAEIRTMFKRSRVPQDEHPKLRDRQQHFDEEVANELFKEVPEVLGVGYRLDTLIVNLNSSIQDDKASIDKIQSKIVKFLQSRNKQIPDITFRFCKSEIMKYAHGDQTVGDCITTGSKRGTLGGFAWKGTSEDEKCCLISAKHVLDDEEEKNVLQVSTNGNKIIAQTLRRRDDLEYLLPVDIAAARLIVDSITKPSLLDSTGAEKPCRVYDYGNREQLESLNGLMVHLWAVNSKPGKGKITTPKYYRRLGATIQNIIGIEDPDSDDEERDGASVGTKLATFGDSGSLVCADTPDGDFIHAIGMLMGEDPYHGESADENTKMYVSCDLQSGIEHMADKYQDTFRLCNSI</sequence>
<dbReference type="AlphaFoldDB" id="A0A9D3Z1L5"/>
<dbReference type="Proteomes" id="UP000828390">
    <property type="component" value="Unassembled WGS sequence"/>
</dbReference>
<comment type="caution">
    <text evidence="1">The sequence shown here is derived from an EMBL/GenBank/DDBJ whole genome shotgun (WGS) entry which is preliminary data.</text>
</comment>
<name>A0A9D3Z1L5_DREPO</name>
<gene>
    <name evidence="1" type="ORF">DPMN_071067</name>
</gene>
<protein>
    <submittedName>
        <fullName evidence="1">Uncharacterized protein</fullName>
    </submittedName>
</protein>
<dbReference type="OrthoDB" id="10659034at2759"/>
<evidence type="ECO:0000313" key="1">
    <source>
        <dbReference type="EMBL" id="KAH3711398.1"/>
    </source>
</evidence>
<organism evidence="1 2">
    <name type="scientific">Dreissena polymorpha</name>
    <name type="common">Zebra mussel</name>
    <name type="synonym">Mytilus polymorpha</name>
    <dbReference type="NCBI Taxonomy" id="45954"/>
    <lineage>
        <taxon>Eukaryota</taxon>
        <taxon>Metazoa</taxon>
        <taxon>Spiralia</taxon>
        <taxon>Lophotrochozoa</taxon>
        <taxon>Mollusca</taxon>
        <taxon>Bivalvia</taxon>
        <taxon>Autobranchia</taxon>
        <taxon>Heteroconchia</taxon>
        <taxon>Euheterodonta</taxon>
        <taxon>Imparidentia</taxon>
        <taxon>Neoheterodontei</taxon>
        <taxon>Myida</taxon>
        <taxon>Dreissenoidea</taxon>
        <taxon>Dreissenidae</taxon>
        <taxon>Dreissena</taxon>
    </lineage>
</organism>
<proteinExistence type="predicted"/>